<dbReference type="CDD" id="cd19499">
    <property type="entry name" value="RecA-like_ClpB_Hsp104-like"/>
    <property type="match status" value="1"/>
</dbReference>
<dbReference type="InterPro" id="IPR003959">
    <property type="entry name" value="ATPase_AAA_core"/>
</dbReference>
<dbReference type="Proteomes" id="UP000619838">
    <property type="component" value="Unassembled WGS sequence"/>
</dbReference>
<keyword evidence="4" id="KW-0378">Hydrolase</keyword>
<evidence type="ECO:0000256" key="2">
    <source>
        <dbReference type="ARBA" id="ARBA00022840"/>
    </source>
</evidence>
<comment type="caution">
    <text evidence="4">The sequence shown here is derived from an EMBL/GenBank/DDBJ whole genome shotgun (WGS) entry which is preliminary data.</text>
</comment>
<evidence type="ECO:0000313" key="5">
    <source>
        <dbReference type="Proteomes" id="UP000619838"/>
    </source>
</evidence>
<keyword evidence="5" id="KW-1185">Reference proteome</keyword>
<dbReference type="Gene3D" id="1.10.8.60">
    <property type="match status" value="1"/>
</dbReference>
<dbReference type="Pfam" id="PF10431">
    <property type="entry name" value="ClpB_D2-small"/>
    <property type="match status" value="1"/>
</dbReference>
<feature type="domain" description="Clp ATPase C-terminal" evidence="3">
    <location>
        <begin position="119"/>
        <end position="208"/>
    </location>
</feature>
<name>A0ABR9XUP6_9CHLB</name>
<dbReference type="SUPFAM" id="SSF52540">
    <property type="entry name" value="P-loop containing nucleoside triphosphate hydrolases"/>
    <property type="match status" value="1"/>
</dbReference>
<dbReference type="SMART" id="SM01086">
    <property type="entry name" value="ClpB_D2-small"/>
    <property type="match status" value="1"/>
</dbReference>
<organism evidence="4 5">
    <name type="scientific">Prosthecochloris ethylica</name>
    <dbReference type="NCBI Taxonomy" id="2743976"/>
    <lineage>
        <taxon>Bacteria</taxon>
        <taxon>Pseudomonadati</taxon>
        <taxon>Chlorobiota</taxon>
        <taxon>Chlorobiia</taxon>
        <taxon>Chlorobiales</taxon>
        <taxon>Chlorobiaceae</taxon>
        <taxon>Prosthecochloris</taxon>
    </lineage>
</organism>
<evidence type="ECO:0000259" key="3">
    <source>
        <dbReference type="SMART" id="SM01086"/>
    </source>
</evidence>
<dbReference type="PANTHER" id="PTHR11638">
    <property type="entry name" value="ATP-DEPENDENT CLP PROTEASE"/>
    <property type="match status" value="1"/>
</dbReference>
<proteinExistence type="predicted"/>
<keyword evidence="4" id="KW-0645">Protease</keyword>
<evidence type="ECO:0000313" key="4">
    <source>
        <dbReference type="EMBL" id="MBF0637746.1"/>
    </source>
</evidence>
<gene>
    <name evidence="4" type="ORF">INT08_11310</name>
</gene>
<keyword evidence="1" id="KW-0547">Nucleotide-binding</keyword>
<keyword evidence="2 4" id="KW-0067">ATP-binding</keyword>
<feature type="non-terminal residue" evidence="4">
    <location>
        <position position="1"/>
    </location>
</feature>
<dbReference type="RefSeq" id="WP_194185850.1">
    <property type="nucleotide sequence ID" value="NZ_JADGII010000064.1"/>
</dbReference>
<dbReference type="GO" id="GO:0008233">
    <property type="term" value="F:peptidase activity"/>
    <property type="evidence" value="ECO:0007669"/>
    <property type="project" value="UniProtKB-KW"/>
</dbReference>
<accession>A0ABR9XUP6</accession>
<dbReference type="InterPro" id="IPR019489">
    <property type="entry name" value="Clp_ATPase_C"/>
</dbReference>
<dbReference type="InterPro" id="IPR001270">
    <property type="entry name" value="ClpA/B"/>
</dbReference>
<protein>
    <submittedName>
        <fullName evidence="4">ATP-dependent Clp protease ATP-binding subunit</fullName>
    </submittedName>
</protein>
<dbReference type="Pfam" id="PF07724">
    <property type="entry name" value="AAA_2"/>
    <property type="match status" value="1"/>
</dbReference>
<dbReference type="PANTHER" id="PTHR11638:SF18">
    <property type="entry name" value="HEAT SHOCK PROTEIN 104"/>
    <property type="match status" value="1"/>
</dbReference>
<dbReference type="Gene3D" id="3.40.50.300">
    <property type="entry name" value="P-loop containing nucleotide triphosphate hydrolases"/>
    <property type="match status" value="1"/>
</dbReference>
<dbReference type="PRINTS" id="PR00300">
    <property type="entry name" value="CLPPROTEASEA"/>
</dbReference>
<dbReference type="InterPro" id="IPR050130">
    <property type="entry name" value="ClpA_ClpB"/>
</dbReference>
<evidence type="ECO:0000256" key="1">
    <source>
        <dbReference type="ARBA" id="ARBA00022741"/>
    </source>
</evidence>
<dbReference type="GO" id="GO:0005524">
    <property type="term" value="F:ATP binding"/>
    <property type="evidence" value="ECO:0007669"/>
    <property type="project" value="UniProtKB-KW"/>
</dbReference>
<dbReference type="InterPro" id="IPR027417">
    <property type="entry name" value="P-loop_NTPase"/>
</dbReference>
<sequence>PPGYIGYDQGGQLTEKVRRKPYSVILLDEIEKAHPDVFNILLQILEDGRLTDSQGRTVYFDNTVIIMTSNAGTHFKSQGIGFTKDGYDAMESRAKDAIKETFRPEFLNRIDEIIVFTQLSKEELQQIVDLMLKEVMEEVGEKDMTIEVSDRVKEFILEKGYDEKYGARPLRKTIQRYIEDEIAEEYLRNRFKEGDHVKVDLEDGKIVLK</sequence>
<dbReference type="GO" id="GO:0006508">
    <property type="term" value="P:proteolysis"/>
    <property type="evidence" value="ECO:0007669"/>
    <property type="project" value="UniProtKB-KW"/>
</dbReference>
<reference evidence="4 5" key="1">
    <citation type="journal article" date="2020" name="Microorganisms">
        <title>Simultaneous Genome Sequencing of Prosthecochloris ethylica and Desulfuromonas acetoxidans within a Syntrophic Mixture Reveals Unique Pili and Protein Interactions.</title>
        <authorList>
            <person name="Kyndt J.A."/>
            <person name="Van Beeumen J.J."/>
            <person name="Meyer T.E."/>
        </authorList>
    </citation>
    <scope>NUCLEOTIDE SEQUENCE [LARGE SCALE GENOMIC DNA]</scope>
    <source>
        <strain evidence="4 5">N3</strain>
    </source>
</reference>
<dbReference type="EMBL" id="JADGII010000064">
    <property type="protein sequence ID" value="MBF0637746.1"/>
    <property type="molecule type" value="Genomic_DNA"/>
</dbReference>